<evidence type="ECO:0000259" key="7">
    <source>
        <dbReference type="Pfam" id="PF04182"/>
    </source>
</evidence>
<accession>A0AAN8I643</accession>
<dbReference type="Proteomes" id="UP001316803">
    <property type="component" value="Unassembled WGS sequence"/>
</dbReference>
<dbReference type="PANTHER" id="PTHR15180">
    <property type="entry name" value="GENERAL TRANSCRIPTION FACTOR 3C POLYPEPTIDE 1"/>
    <property type="match status" value="1"/>
</dbReference>
<feature type="compositionally biased region" description="Pro residues" evidence="6">
    <location>
        <begin position="1067"/>
        <end position="1080"/>
    </location>
</feature>
<evidence type="ECO:0000256" key="6">
    <source>
        <dbReference type="SAM" id="MobiDB-lite"/>
    </source>
</evidence>
<comment type="subcellular location">
    <subcellularLocation>
        <location evidence="1">Nucleus</location>
    </subcellularLocation>
</comment>
<feature type="compositionally biased region" description="Basic and acidic residues" evidence="6">
    <location>
        <begin position="1619"/>
        <end position="1633"/>
    </location>
</feature>
<feature type="domain" description="Transcription factor tau subunit sfc3/Tfc3 C-terminal" evidence="8">
    <location>
        <begin position="1685"/>
        <end position="2129"/>
    </location>
</feature>
<protein>
    <submittedName>
        <fullName evidence="9">Uncharacterized protein</fullName>
    </submittedName>
</protein>
<dbReference type="GO" id="GO:0003677">
    <property type="term" value="F:DNA binding"/>
    <property type="evidence" value="ECO:0007669"/>
    <property type="project" value="UniProtKB-KW"/>
</dbReference>
<evidence type="ECO:0000256" key="1">
    <source>
        <dbReference type="ARBA" id="ARBA00004123"/>
    </source>
</evidence>
<feature type="compositionally biased region" description="Basic residues" evidence="6">
    <location>
        <begin position="1645"/>
        <end position="1662"/>
    </location>
</feature>
<proteinExistence type="predicted"/>
<sequence length="2191" mass="242063">MAKSLDQLIDFLLEEIALGGEQGILFRDVVDYTNQFYAQPESSPAVLSPTRQTSSTSIDRTFIAKLWRWLSRHQDVSVGQGREYNDLTFQELEARFLGIVDLSASTVSLPSPADGTAQDQTDLQHSVAPQARSDGPRFSVSLERIYLAICGHGPDATKVFPMEYTLLCAIAATRQDGILQGELGRSTGQDKRSVPKRTDALQAKGYIVKRTAWIGGHKTSRLILRRFTERPDPANLHTRAAYTLGDLALQVFSELKESSFTTHDDLASALSMTDPARNRVLTQVVRLLVQRECLKKVKVAKGPGSGTDDLKICIQINREPDESDWQKRDDDTLDLHTSVDDALAIARLELTEVIGDAVEDNDDAPISKLPGSLSSARPSWNPDRLLPNVLFDLAATAGQEGMTNVMARRAITGLSVRRPIESLLVRLSHGSLKAQPPQTRDLSLVRSSEVKDSISRFVHRTVDEYHSLVQQGEADWSALTGGQELAKQLQVSNSEDVMSNIERDEFGFAKRSLPKNQVNYGQGGLEDVASMAKAASLTVKSNEPILVDDIAGNVSLVWKPDGMDDGRSSRSATPIKPLPKPRLPSKLKPPPKEKPSPKPKPPPKEKPPPKPKTPTGESNLGKGRMRKFAEGTDKFWREIFLAKMIRENPSYPKQGAAGLMNDPACIEMFKNRPPDLDAMVVKALEHNVPILISPDTVSQTWVDRMTMFFERTTPGVYFAPSGAQNLSRRQVSCIVVVRTNRLSSVDFSDRTVPAPVLFLASSAAHTHRYYRIDSWIAEWQRKEAEQSFKQPIGPKVVKDKEHAPQPRSKPRLKQMAKPENTTETQPPSTPDPFVERIVPMKIALPRGTAPQKGTFSEFVLPATPLPQVVAADPQTRRPSSSRSIHMEEDSDATASDPEMSNRMLLSGAEKGGRGSIDVQSSRSSAPRSEVADSPVSVWGLPERRWSYNASTEPDAHGTPTSSDDHTSFVTRTVSQSVNKRPLQVTHAHPLLTHNPFRGSSEQRNSTSMRTDSSESPRQGPSLASDGSGLAEKTSPPAPVNDNLGPLHPELFVAPPTESVGPSAEARPPSPKEVPPSPLPRPSLSARASSPAPDRVSQAADGDLLDVSVLKQPAKQEQEAVAVEAADDAIASNAGESAATNVSAITTSASRTTPDPSSGPQIPPRNDAPTDTTLTPVDPAATMFPAHEAEDGMTTLPIEKPKAKSKVTSKASELLAAKTFESRKATKHYQRFILELLKMCGSVLPYGKGGPSMLKRAMKAKCIEAGMDNSPSNKHTKSCVNQLTQGGRAKLMHFAFQKNGLNHTKTVLALPHVLPTDGPFMVMQGKISSMPVEEDYVPPEMEAEADRTPSDVIRRELSSEPEAPAISTPQRKKKQPQPRQRRESFTPNTARAMSLSPPVPEPSPNVGFLTLKVPKIAAIKTQSTFTTKYFELPAEPLQFNTDANAIASQTAEPTPASQRRTGIRIPRNTKFNPQTRKIQWRVPKTTALPKSLKAILSQDRRTDAEAAQEDHALSAFERDVEFVATWEQKKYDDLQEQKPGTWNFINHFTPKNDFTRVPREGELGFRMIQFRGDREDAADHEEIETELPEAISWDVFAQISATTKSKQKKATAASEKRKRKLDDIDGVDGDHQESDFGASEAENPRPKRARRQPKTPRIGKKRKAGTDADARRRKHARLEPRGVGMRHIPKDQAHRLGIVFALVKVLAGGLDRYLDFKLVARLVPEESESVLKERWSVLSTRYNHDVDALIEDVQIKYLDALADDRVPSVNFDNLESTDWEGILAWASANVNTKNKDLFREIPPTREELLTLNKVEVEEPPPLRNLYNASLNYGHGMREEAWCSVVLGTVPKPLPKPDGDSIEPQFTHEDGEKDSALARARSWVIAAILTPELRFNPAYAHQKLLKLADNPRAVDTLLEITMKKLQADRIVIDSRNGESMILPGGSILSGTHGWKVCSKYFDKFESNRYITATMLRGAAKYKLEVLDTAFARGETILLQKEPDVEDGEMMAIFNLVSMGMLQIKPGNDVPASRYGLDWEDQGYKTKSMDKNILSFSTILQPTSTYLGADPVSTTRGSVPIPRGGIDQPDDLGLIPAWFDINLDFQPYIWELLVGAVIGIISVRPGVSSIEIIRTLSWTLSQYDLDLVLQFLRDCTLIQKTYNGWETTEWWWLALGSGYSDGVQWKVANGISEM</sequence>
<dbReference type="InterPro" id="IPR046488">
    <property type="entry name" value="Sfc3/Tfc3_C"/>
</dbReference>
<feature type="region of interest" description="Disordered" evidence="6">
    <location>
        <begin position="110"/>
        <end position="135"/>
    </location>
</feature>
<evidence type="ECO:0000259" key="8">
    <source>
        <dbReference type="Pfam" id="PF20222"/>
    </source>
</evidence>
<evidence type="ECO:0000256" key="2">
    <source>
        <dbReference type="ARBA" id="ARBA00022553"/>
    </source>
</evidence>
<feature type="compositionally biased region" description="Polar residues" evidence="6">
    <location>
        <begin position="1146"/>
        <end position="1159"/>
    </location>
</feature>
<feature type="region of interest" description="Disordered" evidence="6">
    <location>
        <begin position="1146"/>
        <end position="1170"/>
    </location>
</feature>
<evidence type="ECO:0000313" key="9">
    <source>
        <dbReference type="EMBL" id="KAK5951246.1"/>
    </source>
</evidence>
<evidence type="ECO:0000256" key="5">
    <source>
        <dbReference type="ARBA" id="ARBA00023242"/>
    </source>
</evidence>
<feature type="region of interest" description="Disordered" evidence="6">
    <location>
        <begin position="1601"/>
        <end position="1673"/>
    </location>
</feature>
<dbReference type="GO" id="GO:0000127">
    <property type="term" value="C:transcription factor TFIIIC complex"/>
    <property type="evidence" value="ECO:0007669"/>
    <property type="project" value="InterPro"/>
</dbReference>
<keyword evidence="3" id="KW-0238">DNA-binding</keyword>
<dbReference type="InterPro" id="IPR044210">
    <property type="entry name" value="Tfc3-like"/>
</dbReference>
<dbReference type="GO" id="GO:0006384">
    <property type="term" value="P:transcription initiation at RNA polymerase III promoter"/>
    <property type="evidence" value="ECO:0007669"/>
    <property type="project" value="InterPro"/>
</dbReference>
<evidence type="ECO:0000313" key="10">
    <source>
        <dbReference type="Proteomes" id="UP001316803"/>
    </source>
</evidence>
<keyword evidence="5" id="KW-0539">Nucleus</keyword>
<feature type="region of interest" description="Disordered" evidence="6">
    <location>
        <begin position="869"/>
        <end position="935"/>
    </location>
</feature>
<feature type="region of interest" description="Disordered" evidence="6">
    <location>
        <begin position="787"/>
        <end position="833"/>
    </location>
</feature>
<feature type="compositionally biased region" description="Polar residues" evidence="6">
    <location>
        <begin position="997"/>
        <end position="1018"/>
    </location>
</feature>
<organism evidence="9 10">
    <name type="scientific">Knufia fluminis</name>
    <dbReference type="NCBI Taxonomy" id="191047"/>
    <lineage>
        <taxon>Eukaryota</taxon>
        <taxon>Fungi</taxon>
        <taxon>Dikarya</taxon>
        <taxon>Ascomycota</taxon>
        <taxon>Pezizomycotina</taxon>
        <taxon>Eurotiomycetes</taxon>
        <taxon>Chaetothyriomycetidae</taxon>
        <taxon>Chaetothyriales</taxon>
        <taxon>Trichomeriaceae</taxon>
        <taxon>Knufia</taxon>
    </lineage>
</organism>
<feature type="compositionally biased region" description="Low complexity" evidence="6">
    <location>
        <begin position="1081"/>
        <end position="1096"/>
    </location>
</feature>
<dbReference type="InterPro" id="IPR007309">
    <property type="entry name" value="TFIIIC_Bblock-bd"/>
</dbReference>
<keyword evidence="2" id="KW-0597">Phosphoprotein</keyword>
<keyword evidence="10" id="KW-1185">Reference proteome</keyword>
<gene>
    <name evidence="9" type="ORF">OHC33_007664</name>
</gene>
<feature type="region of interest" description="Disordered" evidence="6">
    <location>
        <begin position="948"/>
        <end position="967"/>
    </location>
</feature>
<reference evidence="9 10" key="1">
    <citation type="submission" date="2022-12" db="EMBL/GenBank/DDBJ databases">
        <title>Genomic features and morphological characterization of a novel Knufia sp. strain isolated from spacecraft assembly facility.</title>
        <authorList>
            <person name="Teixeira M."/>
            <person name="Chander A.M."/>
            <person name="Stajich J.E."/>
            <person name="Venkateswaran K."/>
        </authorList>
    </citation>
    <scope>NUCLEOTIDE SEQUENCE [LARGE SCALE GENOMIC DNA]</scope>
    <source>
        <strain evidence="9 10">FJI-L2-BK-P2</strain>
    </source>
</reference>
<feature type="region of interest" description="Disordered" evidence="6">
    <location>
        <begin position="972"/>
        <end position="1121"/>
    </location>
</feature>
<dbReference type="Pfam" id="PF04182">
    <property type="entry name" value="B-block_TFIIIC"/>
    <property type="match status" value="1"/>
</dbReference>
<feature type="domain" description="B-block binding subunit of TFIIIC" evidence="7">
    <location>
        <begin position="161"/>
        <end position="229"/>
    </location>
</feature>
<feature type="region of interest" description="Disordered" evidence="6">
    <location>
        <begin position="559"/>
        <end position="627"/>
    </location>
</feature>
<feature type="region of interest" description="Disordered" evidence="6">
    <location>
        <begin position="1357"/>
        <end position="1400"/>
    </location>
</feature>
<feature type="compositionally biased region" description="Polar residues" evidence="6">
    <location>
        <begin position="917"/>
        <end position="926"/>
    </location>
</feature>
<dbReference type="GO" id="GO:0005634">
    <property type="term" value="C:nucleus"/>
    <property type="evidence" value="ECO:0007669"/>
    <property type="project" value="UniProtKB-SubCell"/>
</dbReference>
<feature type="compositionally biased region" description="Basic and acidic residues" evidence="6">
    <location>
        <begin position="590"/>
        <end position="608"/>
    </location>
</feature>
<name>A0AAN8I643_9EURO</name>
<comment type="caution">
    <text evidence="9">The sequence shown here is derived from an EMBL/GenBank/DDBJ whole genome shotgun (WGS) entry which is preliminary data.</text>
</comment>
<evidence type="ECO:0000256" key="3">
    <source>
        <dbReference type="ARBA" id="ARBA00023125"/>
    </source>
</evidence>
<evidence type="ECO:0000256" key="4">
    <source>
        <dbReference type="ARBA" id="ARBA00023163"/>
    </source>
</evidence>
<dbReference type="PANTHER" id="PTHR15180:SF1">
    <property type="entry name" value="GENERAL TRANSCRIPTION FACTOR 3C POLYPEPTIDE 1"/>
    <property type="match status" value="1"/>
</dbReference>
<dbReference type="EMBL" id="JAKLMC020000021">
    <property type="protein sequence ID" value="KAK5951246.1"/>
    <property type="molecule type" value="Genomic_DNA"/>
</dbReference>
<dbReference type="Pfam" id="PF20222">
    <property type="entry name" value="DUF6581"/>
    <property type="match status" value="1"/>
</dbReference>
<keyword evidence="4" id="KW-0804">Transcription</keyword>
<dbReference type="GO" id="GO:0042791">
    <property type="term" value="P:5S class rRNA transcription by RNA polymerase III"/>
    <property type="evidence" value="ECO:0007669"/>
    <property type="project" value="TreeGrafter"/>
</dbReference>